<evidence type="ECO:0000313" key="7">
    <source>
        <dbReference type="EMBL" id="MXQ55911.1"/>
    </source>
</evidence>
<dbReference type="GO" id="GO:0015276">
    <property type="term" value="F:ligand-gated monoatomic ion channel activity"/>
    <property type="evidence" value="ECO:0007669"/>
    <property type="project" value="InterPro"/>
</dbReference>
<dbReference type="EMBL" id="WUUL01000022">
    <property type="protein sequence ID" value="MXQ55911.1"/>
    <property type="molecule type" value="Genomic_DNA"/>
</dbReference>
<keyword evidence="3" id="KW-0732">Signal</keyword>
<evidence type="ECO:0000259" key="6">
    <source>
        <dbReference type="SMART" id="SM00079"/>
    </source>
</evidence>
<comment type="similarity">
    <text evidence="2 4">Belongs to the bacterial solute-binding protein 3 family.</text>
</comment>
<evidence type="ECO:0000256" key="3">
    <source>
        <dbReference type="ARBA" id="ARBA00022729"/>
    </source>
</evidence>
<dbReference type="PROSITE" id="PS01039">
    <property type="entry name" value="SBP_BACTERIAL_3"/>
    <property type="match status" value="1"/>
</dbReference>
<dbReference type="InterPro" id="IPR001320">
    <property type="entry name" value="Iontro_rcpt_C"/>
</dbReference>
<dbReference type="PANTHER" id="PTHR35936">
    <property type="entry name" value="MEMBRANE-BOUND LYTIC MUREIN TRANSGLYCOSYLASE F"/>
    <property type="match status" value="1"/>
</dbReference>
<reference evidence="7 8" key="1">
    <citation type="submission" date="2019-12" db="EMBL/GenBank/DDBJ databases">
        <title>Whole-genome analyses of novel actinobacteria.</title>
        <authorList>
            <person name="Sahin N."/>
            <person name="Saygin H."/>
        </authorList>
    </citation>
    <scope>NUCLEOTIDE SEQUENCE [LARGE SCALE GENOMIC DNA]</scope>
    <source>
        <strain evidence="7 8">KC615</strain>
    </source>
</reference>
<dbReference type="GO" id="GO:0016020">
    <property type="term" value="C:membrane"/>
    <property type="evidence" value="ECO:0007669"/>
    <property type="project" value="InterPro"/>
</dbReference>
<dbReference type="InterPro" id="IPR018313">
    <property type="entry name" value="SBP_3_CS"/>
</dbReference>
<evidence type="ECO:0000313" key="8">
    <source>
        <dbReference type="Proteomes" id="UP000430692"/>
    </source>
</evidence>
<feature type="domain" description="Ionotropic glutamate receptor C-terminal" evidence="6">
    <location>
        <begin position="29"/>
        <end position="248"/>
    </location>
</feature>
<dbReference type="GO" id="GO:0030313">
    <property type="term" value="C:cell envelope"/>
    <property type="evidence" value="ECO:0007669"/>
    <property type="project" value="UniProtKB-SubCell"/>
</dbReference>
<dbReference type="Gene3D" id="3.40.190.10">
    <property type="entry name" value="Periplasmic binding protein-like II"/>
    <property type="match status" value="2"/>
</dbReference>
<dbReference type="SUPFAM" id="SSF53850">
    <property type="entry name" value="Periplasmic binding protein-like II"/>
    <property type="match status" value="1"/>
</dbReference>
<gene>
    <name evidence="7" type="ORF">GSM42_19710</name>
</gene>
<dbReference type="SMART" id="SM00062">
    <property type="entry name" value="PBPb"/>
    <property type="match status" value="1"/>
</dbReference>
<dbReference type="PROSITE" id="PS51257">
    <property type="entry name" value="PROKAR_LIPOPROTEIN"/>
    <property type="match status" value="1"/>
</dbReference>
<dbReference type="InterPro" id="IPR001638">
    <property type="entry name" value="Solute-binding_3/MltF_N"/>
</dbReference>
<organism evidence="7 8">
    <name type="scientific">Shimazuella alba</name>
    <dbReference type="NCBI Taxonomy" id="2690964"/>
    <lineage>
        <taxon>Bacteria</taxon>
        <taxon>Bacillati</taxon>
        <taxon>Bacillota</taxon>
        <taxon>Bacilli</taxon>
        <taxon>Bacillales</taxon>
        <taxon>Thermoactinomycetaceae</taxon>
        <taxon>Shimazuella</taxon>
    </lineage>
</organism>
<accession>A0A6I4VYQ9</accession>
<protein>
    <submittedName>
        <fullName evidence="7">Transporter substrate-binding domain-containing protein</fullName>
    </submittedName>
</protein>
<feature type="domain" description="Solute-binding protein family 3/N-terminal" evidence="5">
    <location>
        <begin position="29"/>
        <end position="249"/>
    </location>
</feature>
<dbReference type="AlphaFoldDB" id="A0A6I4VYQ9"/>
<evidence type="ECO:0000259" key="5">
    <source>
        <dbReference type="SMART" id="SM00062"/>
    </source>
</evidence>
<comment type="caution">
    <text evidence="7">The sequence shown here is derived from an EMBL/GenBank/DDBJ whole genome shotgun (WGS) entry which is preliminary data.</text>
</comment>
<evidence type="ECO:0000256" key="2">
    <source>
        <dbReference type="ARBA" id="ARBA00010333"/>
    </source>
</evidence>
<evidence type="ECO:0000256" key="1">
    <source>
        <dbReference type="ARBA" id="ARBA00004196"/>
    </source>
</evidence>
<sequence>MNWKTITKAGLAVTLSTTLLLGCSSSKDRLIMVTSADYKPYEFHDTSSGEDKIVGFDIELAQLIAKELNIKIEVKDMDFNGLIPALQSKRADLIMSGMTPTPERQKSVDFSDIYYESKNTIIFKKNNSLTTSDSLAGKKVGVQLGSIQEKEAKKMKGVQVVSINKVPEIIQELKAGRIDAAIIENTISEGYTTNNPELAFTELKNSEPTGSAIAFPKGSPYVKDFNRVIKKLKDSGKMDELVKKWFQNS</sequence>
<comment type="subcellular location">
    <subcellularLocation>
        <location evidence="1">Cell envelope</location>
    </subcellularLocation>
</comment>
<dbReference type="Proteomes" id="UP000430692">
    <property type="component" value="Unassembled WGS sequence"/>
</dbReference>
<dbReference type="SMART" id="SM00079">
    <property type="entry name" value="PBPe"/>
    <property type="match status" value="1"/>
</dbReference>
<name>A0A6I4VYQ9_9BACL</name>
<keyword evidence="8" id="KW-1185">Reference proteome</keyword>
<dbReference type="RefSeq" id="WP_160803271.1">
    <property type="nucleotide sequence ID" value="NZ_WUUL01000022.1"/>
</dbReference>
<evidence type="ECO:0000256" key="4">
    <source>
        <dbReference type="RuleBase" id="RU003744"/>
    </source>
</evidence>
<dbReference type="PANTHER" id="PTHR35936:SF17">
    <property type="entry name" value="ARGININE-BINDING EXTRACELLULAR PROTEIN ARTP"/>
    <property type="match status" value="1"/>
</dbReference>
<dbReference type="Pfam" id="PF00497">
    <property type="entry name" value="SBP_bac_3"/>
    <property type="match status" value="1"/>
</dbReference>
<proteinExistence type="inferred from homology"/>